<sequence>MLYVTKRLTQRTVVVIVKIVLFLLASYLIFNTIHLINRNNRYFSSLGHRETTVNFSLLAYDDPELLNFIRTDYLNPPAERTERNLTAKVGKNSVTSVVMQLLGNKKI</sequence>
<accession>A0A1D2MTY5</accession>
<keyword evidence="3" id="KW-1185">Reference proteome</keyword>
<evidence type="ECO:0000313" key="3">
    <source>
        <dbReference type="Proteomes" id="UP000094527"/>
    </source>
</evidence>
<dbReference type="AlphaFoldDB" id="A0A1D2MTY5"/>
<name>A0A1D2MTY5_ORCCI</name>
<keyword evidence="1" id="KW-1133">Transmembrane helix</keyword>
<evidence type="ECO:0000313" key="2">
    <source>
        <dbReference type="EMBL" id="ODM96361.1"/>
    </source>
</evidence>
<protein>
    <submittedName>
        <fullName evidence="2">Uncharacterized protein</fullName>
    </submittedName>
</protein>
<dbReference type="Proteomes" id="UP000094527">
    <property type="component" value="Unassembled WGS sequence"/>
</dbReference>
<feature type="transmembrane region" description="Helical" evidence="1">
    <location>
        <begin position="12"/>
        <end position="30"/>
    </location>
</feature>
<reference evidence="2 3" key="1">
    <citation type="journal article" date="2016" name="Genome Biol. Evol.">
        <title>Gene Family Evolution Reflects Adaptation to Soil Environmental Stressors in the Genome of the Collembolan Orchesella cincta.</title>
        <authorList>
            <person name="Faddeeva-Vakhrusheva A."/>
            <person name="Derks M.F."/>
            <person name="Anvar S.Y."/>
            <person name="Agamennone V."/>
            <person name="Suring W."/>
            <person name="Smit S."/>
            <person name="van Straalen N.M."/>
            <person name="Roelofs D."/>
        </authorList>
    </citation>
    <scope>NUCLEOTIDE SEQUENCE [LARGE SCALE GENOMIC DNA]</scope>
    <source>
        <tissue evidence="2">Mixed pool</tissue>
    </source>
</reference>
<organism evidence="2 3">
    <name type="scientific">Orchesella cincta</name>
    <name type="common">Springtail</name>
    <name type="synonym">Podura cincta</name>
    <dbReference type="NCBI Taxonomy" id="48709"/>
    <lineage>
        <taxon>Eukaryota</taxon>
        <taxon>Metazoa</taxon>
        <taxon>Ecdysozoa</taxon>
        <taxon>Arthropoda</taxon>
        <taxon>Hexapoda</taxon>
        <taxon>Collembola</taxon>
        <taxon>Entomobryomorpha</taxon>
        <taxon>Entomobryoidea</taxon>
        <taxon>Orchesellidae</taxon>
        <taxon>Orchesellinae</taxon>
        <taxon>Orchesella</taxon>
    </lineage>
</organism>
<comment type="caution">
    <text evidence="2">The sequence shown here is derived from an EMBL/GenBank/DDBJ whole genome shotgun (WGS) entry which is preliminary data.</text>
</comment>
<gene>
    <name evidence="2" type="ORF">Ocin01_10307</name>
</gene>
<dbReference type="EMBL" id="LJIJ01000546">
    <property type="protein sequence ID" value="ODM96361.1"/>
    <property type="molecule type" value="Genomic_DNA"/>
</dbReference>
<evidence type="ECO:0000256" key="1">
    <source>
        <dbReference type="SAM" id="Phobius"/>
    </source>
</evidence>
<proteinExistence type="predicted"/>
<keyword evidence="1" id="KW-0812">Transmembrane</keyword>
<keyword evidence="1" id="KW-0472">Membrane</keyword>
<feature type="non-terminal residue" evidence="2">
    <location>
        <position position="107"/>
    </location>
</feature>